<dbReference type="SMART" id="SM00327">
    <property type="entry name" value="VWA"/>
    <property type="match status" value="1"/>
</dbReference>
<protein>
    <recommendedName>
        <fullName evidence="2">VWFA domain-containing protein</fullName>
    </recommendedName>
</protein>
<dbReference type="EMBL" id="CP028137">
    <property type="protein sequence ID" value="AZZ52541.1"/>
    <property type="molecule type" value="Genomic_DNA"/>
</dbReference>
<evidence type="ECO:0000313" key="3">
    <source>
        <dbReference type="EMBL" id="AZZ52541.1"/>
    </source>
</evidence>
<dbReference type="Gene3D" id="3.40.50.410">
    <property type="entry name" value="von Willebrand factor, type A domain"/>
    <property type="match status" value="1"/>
</dbReference>
<dbReference type="SUPFAM" id="SSF53300">
    <property type="entry name" value="vWA-like"/>
    <property type="match status" value="1"/>
</dbReference>
<feature type="domain" description="VWFA" evidence="2">
    <location>
        <begin position="89"/>
        <end position="278"/>
    </location>
</feature>
<dbReference type="PROSITE" id="PS50234">
    <property type="entry name" value="VWFA"/>
    <property type="match status" value="1"/>
</dbReference>
<name>A0A3Q9V051_9MICO</name>
<evidence type="ECO:0000313" key="4">
    <source>
        <dbReference type="Proteomes" id="UP000285317"/>
    </source>
</evidence>
<dbReference type="Pfam" id="PF13519">
    <property type="entry name" value="VWA_2"/>
    <property type="match status" value="1"/>
</dbReference>
<dbReference type="AlphaFoldDB" id="A0A3Q9V051"/>
<dbReference type="InterPro" id="IPR036465">
    <property type="entry name" value="vWFA_dom_sf"/>
</dbReference>
<sequence>MTSRSTGPRAWMIATAAGALVAVLAGTTTLMVVGPTVVDALPALLAGAAQPVPSLAETSSGVSPHESGAGAEPSAAAVPAAAPDPGGVPTMLILDASGSMVRDVPTGGTRMDAARAAATTLVQGLDPASELGLTVFGTGTGNSDAERAAGCSDVTVLQPVQPVDPSGFTAAIAGIVESGFTPIGPALRSAAEQLPTDEPATIVLVSDGVDTCSPPSSCEVAGEVLKAHPLLSIEVIGFAVDADEQAQSQLQCIATLGSGSYVDAADADQLAARLRAATATGDLVTAEGYGRARLGMTLEQARFALDGFSVTSETVEVVLVECSFATLEFRGGVLTAITPRTGASTADGVAVGADVAAAQAIYGAPSAPVAVDDGWSADFAAAPGSASGYRIVYDGSSGGAVAGTIRRIVVCTCGPDASAASLTTSLVSSWEVTLDAVGPIGLGESFDDVEVDVPLVSEGLPEYCTWVRYIDTGSDAVSVDVVARADSDEHRVLMVVVQGSSAFAPAPRSWRDIGFGSSLAELLAAHPDAAVMRDEMYGDYAVVSGASGSSLFFHLERDYVDGITLAEGSVPPYEWCA</sequence>
<gene>
    <name evidence="3" type="ORF">C1I64_11125</name>
</gene>
<feature type="region of interest" description="Disordered" evidence="1">
    <location>
        <begin position="54"/>
        <end position="82"/>
    </location>
</feature>
<dbReference type="KEGG" id="rfs:C1I64_11125"/>
<evidence type="ECO:0000256" key="1">
    <source>
        <dbReference type="SAM" id="MobiDB-lite"/>
    </source>
</evidence>
<evidence type="ECO:0000259" key="2">
    <source>
        <dbReference type="PROSITE" id="PS50234"/>
    </source>
</evidence>
<dbReference type="Proteomes" id="UP000285317">
    <property type="component" value="Chromosome"/>
</dbReference>
<feature type="compositionally biased region" description="Low complexity" evidence="1">
    <location>
        <begin position="66"/>
        <end position="82"/>
    </location>
</feature>
<accession>A0A3Q9V051</accession>
<organism evidence="3 4">
    <name type="scientific">Rathayibacter festucae DSM 15932</name>
    <dbReference type="NCBI Taxonomy" id="1328866"/>
    <lineage>
        <taxon>Bacteria</taxon>
        <taxon>Bacillati</taxon>
        <taxon>Actinomycetota</taxon>
        <taxon>Actinomycetes</taxon>
        <taxon>Micrococcales</taxon>
        <taxon>Microbacteriaceae</taxon>
        <taxon>Rathayibacter</taxon>
    </lineage>
</organism>
<proteinExistence type="predicted"/>
<dbReference type="InterPro" id="IPR002035">
    <property type="entry name" value="VWF_A"/>
</dbReference>
<reference evidence="3 4" key="1">
    <citation type="submission" date="2018-03" db="EMBL/GenBank/DDBJ databases">
        <title>Bacteriophage NCPPB3778 and a type I-E CRISPR drive the evolution of the US Biological Select Agent, Rathayibacter toxicus.</title>
        <authorList>
            <person name="Davis E.W.II."/>
            <person name="Tabima J.F."/>
            <person name="Weisberg A.J."/>
            <person name="Dantas Lopes L."/>
            <person name="Wiseman M.S."/>
            <person name="Wiseman M.S."/>
            <person name="Pupko T."/>
            <person name="Belcher M.S."/>
            <person name="Sechler A.J."/>
            <person name="Tancos M.A."/>
            <person name="Schroeder B.K."/>
            <person name="Murray T.D."/>
            <person name="Luster D.G."/>
            <person name="Schneider W.L."/>
            <person name="Rogers E."/>
            <person name="Andreote F.D."/>
            <person name="Grunwald N.J."/>
            <person name="Putnam M.L."/>
            <person name="Chang J.H."/>
        </authorList>
    </citation>
    <scope>NUCLEOTIDE SEQUENCE [LARGE SCALE GENOMIC DNA]</scope>
    <source>
        <strain evidence="3 4">DSM 15932</strain>
    </source>
</reference>